<sequence>MEPTLPPLPPNIYCRCRRGRRRNDVSALPLNSEFGVGCKPAEGVKGIKKRRVERKRKIIIINLDTSLSSGSSSSDEYDSSSSSGSSSTPHEYKIVSSKGLDKKLLKWYEDTTDDEITEFKFLKRKTECKASSSTACCDDTSDQEFPDDDDSSDEDFPNDDDSK</sequence>
<feature type="region of interest" description="Disordered" evidence="1">
    <location>
        <begin position="66"/>
        <end position="93"/>
    </location>
</feature>
<feature type="compositionally biased region" description="Low complexity" evidence="1">
    <location>
        <begin position="66"/>
        <end position="87"/>
    </location>
</feature>
<dbReference type="AlphaFoldDB" id="A0A6L2KE46"/>
<evidence type="ECO:0000256" key="1">
    <source>
        <dbReference type="SAM" id="MobiDB-lite"/>
    </source>
</evidence>
<protein>
    <submittedName>
        <fullName evidence="2">Uncharacterized protein</fullName>
    </submittedName>
</protein>
<accession>A0A6L2KE46</accession>
<organism evidence="2">
    <name type="scientific">Tanacetum cinerariifolium</name>
    <name type="common">Dalmatian daisy</name>
    <name type="synonym">Chrysanthemum cinerariifolium</name>
    <dbReference type="NCBI Taxonomy" id="118510"/>
    <lineage>
        <taxon>Eukaryota</taxon>
        <taxon>Viridiplantae</taxon>
        <taxon>Streptophyta</taxon>
        <taxon>Embryophyta</taxon>
        <taxon>Tracheophyta</taxon>
        <taxon>Spermatophyta</taxon>
        <taxon>Magnoliopsida</taxon>
        <taxon>eudicotyledons</taxon>
        <taxon>Gunneridae</taxon>
        <taxon>Pentapetalae</taxon>
        <taxon>asterids</taxon>
        <taxon>campanulids</taxon>
        <taxon>Asterales</taxon>
        <taxon>Asteraceae</taxon>
        <taxon>Asteroideae</taxon>
        <taxon>Anthemideae</taxon>
        <taxon>Anthemidinae</taxon>
        <taxon>Tanacetum</taxon>
    </lineage>
</organism>
<comment type="caution">
    <text evidence="2">The sequence shown here is derived from an EMBL/GenBank/DDBJ whole genome shotgun (WGS) entry which is preliminary data.</text>
</comment>
<evidence type="ECO:0000313" key="2">
    <source>
        <dbReference type="EMBL" id="GEU47778.1"/>
    </source>
</evidence>
<dbReference type="EMBL" id="BKCJ010002323">
    <property type="protein sequence ID" value="GEU47778.1"/>
    <property type="molecule type" value="Genomic_DNA"/>
</dbReference>
<gene>
    <name evidence="2" type="ORF">Tci_019756</name>
</gene>
<reference evidence="2" key="1">
    <citation type="journal article" date="2019" name="Sci. Rep.">
        <title>Draft genome of Tanacetum cinerariifolium, the natural source of mosquito coil.</title>
        <authorList>
            <person name="Yamashiro T."/>
            <person name="Shiraishi A."/>
            <person name="Satake H."/>
            <person name="Nakayama K."/>
        </authorList>
    </citation>
    <scope>NUCLEOTIDE SEQUENCE</scope>
</reference>
<proteinExistence type="predicted"/>
<feature type="region of interest" description="Disordered" evidence="1">
    <location>
        <begin position="126"/>
        <end position="163"/>
    </location>
</feature>
<name>A0A6L2KE46_TANCI</name>
<feature type="compositionally biased region" description="Acidic residues" evidence="1">
    <location>
        <begin position="139"/>
        <end position="163"/>
    </location>
</feature>